<dbReference type="EMBL" id="JDVG02000565">
    <property type="protein sequence ID" value="KFB71295.1"/>
    <property type="molecule type" value="Genomic_DNA"/>
</dbReference>
<organism evidence="2 3">
    <name type="scientific">Candidatus Accumulibacter phosphatis</name>
    <dbReference type="NCBI Taxonomy" id="327160"/>
    <lineage>
        <taxon>Bacteria</taxon>
        <taxon>Pseudomonadati</taxon>
        <taxon>Pseudomonadota</taxon>
        <taxon>Betaproteobacteria</taxon>
        <taxon>Candidatus Accumulibacter</taxon>
    </lineage>
</organism>
<feature type="region of interest" description="Disordered" evidence="1">
    <location>
        <begin position="1"/>
        <end position="24"/>
    </location>
</feature>
<evidence type="ECO:0000313" key="2">
    <source>
        <dbReference type="EMBL" id="KFB71295.1"/>
    </source>
</evidence>
<protein>
    <submittedName>
        <fullName evidence="2">Uncharacterized protein</fullName>
    </submittedName>
</protein>
<proteinExistence type="predicted"/>
<gene>
    <name evidence="2" type="ORF">AW09_003571</name>
</gene>
<comment type="caution">
    <text evidence="2">The sequence shown here is derived from an EMBL/GenBank/DDBJ whole genome shotgun (WGS) entry which is preliminary data.</text>
</comment>
<sequence length="89" mass="9729">MSALVSTPLLDVPERHREHDRKGQPCPRLHLVHAADEVVLKAEAVVDTVVDSFQCGAPVVAPMPARAAMGRRHEATAICSEILMRTIRP</sequence>
<dbReference type="Proteomes" id="UP000020077">
    <property type="component" value="Unassembled WGS sequence"/>
</dbReference>
<evidence type="ECO:0000313" key="3">
    <source>
        <dbReference type="Proteomes" id="UP000020077"/>
    </source>
</evidence>
<dbReference type="AlphaFoldDB" id="A0A080LUG2"/>
<name>A0A080LUG2_9PROT</name>
<reference evidence="2 3" key="1">
    <citation type="submission" date="2014-02" db="EMBL/GenBank/DDBJ databases">
        <title>Expanding our view of genomic diversity in Candidatus Accumulibacter clades.</title>
        <authorList>
            <person name="Skennerton C.T."/>
            <person name="Barr J.J."/>
            <person name="Slater F.R."/>
            <person name="Bond P.L."/>
            <person name="Tyson G.W."/>
        </authorList>
    </citation>
    <scope>NUCLEOTIDE SEQUENCE [LARGE SCALE GENOMIC DNA]</scope>
    <source>
        <strain evidence="3">BA-91</strain>
    </source>
</reference>
<feature type="compositionally biased region" description="Basic and acidic residues" evidence="1">
    <location>
        <begin position="12"/>
        <end position="23"/>
    </location>
</feature>
<accession>A0A080LUG2</accession>
<evidence type="ECO:0000256" key="1">
    <source>
        <dbReference type="SAM" id="MobiDB-lite"/>
    </source>
</evidence>